<proteinExistence type="inferred from homology"/>
<dbReference type="GO" id="GO:0005576">
    <property type="term" value="C:extracellular region"/>
    <property type="evidence" value="ECO:0007669"/>
    <property type="project" value="UniProtKB-SubCell"/>
</dbReference>
<dbReference type="InterPro" id="IPR001314">
    <property type="entry name" value="Peptidase_S1A"/>
</dbReference>
<dbReference type="VEuPathDB" id="VectorBase:ASIC017763"/>
<sequence>MSTTESSLLEGKENDIEETTDPVIVDSDGDDTSRENTRENSQVESATESSKNIGKFSTPKTNEETVTSDKGKNATDKTVVSTTDNSQHEDSTTGKLEEPTTNDKSENATARPPVATTTESSVREGQERTSDKPEKPTNNGKSENTTVTPPAVSTQGTPILTGTSTTKRPLQPPPLNIPEYIEKGCGHRNPNGVVFSIENNVHSESEYGEYPWVAAIFVRDETTSQLQYRCGGALIDQAAVLTTASCLYLHRSKPSQVVVRLGEWDMSTQREPLPHVDSEAENVHIHPDYSVSSKVNDIAIVILRETIMLNHTIGVVCLPQKEQELPNTDLIGAGWGDAPSFVTPKKYPQSILKKAHLKSISNGECQKKMLQQMSHKFQLHQSFICAVAIDTEMLPCRGDSGSPYVVEVSGGSERYYLVGLSSWGYDCNRQNSPTVMTNVAYHRDWIDKVVKKENLNPWSYTYEPEENIEDE</sequence>
<dbReference type="PANTHER" id="PTHR24258:SF129">
    <property type="entry name" value="LP15124P-RELATED"/>
    <property type="match status" value="1"/>
</dbReference>
<keyword evidence="13" id="KW-1185">Reference proteome</keyword>
<keyword evidence="6" id="KW-1015">Disulfide bond</keyword>
<dbReference type="OrthoDB" id="6261922at2759"/>
<keyword evidence="5" id="KW-0391">Immunity</keyword>
<protein>
    <submittedName>
        <fullName evidence="11">AGAP011791-PA-like protein</fullName>
    </submittedName>
</protein>
<dbReference type="InterPro" id="IPR043504">
    <property type="entry name" value="Peptidase_S1_PA_chymotrypsin"/>
</dbReference>
<comment type="subcellular location">
    <subcellularLocation>
        <location evidence="1">Secreted</location>
    </subcellularLocation>
</comment>
<evidence type="ECO:0000256" key="5">
    <source>
        <dbReference type="ARBA" id="ARBA00022859"/>
    </source>
</evidence>
<comment type="similarity">
    <text evidence="8">Belongs to the peptidase S1 family. CLIP subfamily.</text>
</comment>
<evidence type="ECO:0000256" key="8">
    <source>
        <dbReference type="ARBA" id="ARBA00024195"/>
    </source>
</evidence>
<dbReference type="Proteomes" id="UP000030765">
    <property type="component" value="Unassembled WGS sequence"/>
</dbReference>
<evidence type="ECO:0000313" key="13">
    <source>
        <dbReference type="Proteomes" id="UP000030765"/>
    </source>
</evidence>
<evidence type="ECO:0000256" key="7">
    <source>
        <dbReference type="ARBA" id="ARBA00023180"/>
    </source>
</evidence>
<reference evidence="11 13" key="1">
    <citation type="journal article" date="2014" name="BMC Genomics">
        <title>Genome sequence of Anopheles sinensis provides insight into genetics basis of mosquito competence for malaria parasites.</title>
        <authorList>
            <person name="Zhou D."/>
            <person name="Zhang D."/>
            <person name="Ding G."/>
            <person name="Shi L."/>
            <person name="Hou Q."/>
            <person name="Ye Y."/>
            <person name="Xu Y."/>
            <person name="Zhou H."/>
            <person name="Xiong C."/>
            <person name="Li S."/>
            <person name="Yu J."/>
            <person name="Hong S."/>
            <person name="Yu X."/>
            <person name="Zou P."/>
            <person name="Chen C."/>
            <person name="Chang X."/>
            <person name="Wang W."/>
            <person name="Lv Y."/>
            <person name="Sun Y."/>
            <person name="Ma L."/>
            <person name="Shen B."/>
            <person name="Zhu C."/>
        </authorList>
    </citation>
    <scope>NUCLEOTIDE SEQUENCE [LARGE SCALE GENOMIC DNA]</scope>
</reference>
<evidence type="ECO:0000256" key="3">
    <source>
        <dbReference type="ARBA" id="ARBA00022588"/>
    </source>
</evidence>
<dbReference type="STRING" id="74873.A0A084WHQ6"/>
<evidence type="ECO:0000313" key="12">
    <source>
        <dbReference type="EnsemblMetazoa" id="ASIC017763-PA"/>
    </source>
</evidence>
<organism evidence="11">
    <name type="scientific">Anopheles sinensis</name>
    <name type="common">Mosquito</name>
    <dbReference type="NCBI Taxonomy" id="74873"/>
    <lineage>
        <taxon>Eukaryota</taxon>
        <taxon>Metazoa</taxon>
        <taxon>Ecdysozoa</taxon>
        <taxon>Arthropoda</taxon>
        <taxon>Hexapoda</taxon>
        <taxon>Insecta</taxon>
        <taxon>Pterygota</taxon>
        <taxon>Neoptera</taxon>
        <taxon>Endopterygota</taxon>
        <taxon>Diptera</taxon>
        <taxon>Nematocera</taxon>
        <taxon>Culicoidea</taxon>
        <taxon>Culicidae</taxon>
        <taxon>Anophelinae</taxon>
        <taxon>Anopheles</taxon>
    </lineage>
</organism>
<feature type="domain" description="Peptidase S1" evidence="10">
    <location>
        <begin position="197"/>
        <end position="451"/>
    </location>
</feature>
<dbReference type="FunFam" id="2.40.10.10:FF:000028">
    <property type="entry name" value="Serine protease easter"/>
    <property type="match status" value="1"/>
</dbReference>
<dbReference type="EnsemblMetazoa" id="ASIC017763-RA">
    <property type="protein sequence ID" value="ASIC017763-PA"/>
    <property type="gene ID" value="ASIC017763"/>
</dbReference>
<dbReference type="InterPro" id="IPR009003">
    <property type="entry name" value="Peptidase_S1_PA"/>
</dbReference>
<evidence type="ECO:0000256" key="6">
    <source>
        <dbReference type="ARBA" id="ARBA00023157"/>
    </source>
</evidence>
<feature type="compositionally biased region" description="Basic and acidic residues" evidence="9">
    <location>
        <begin position="61"/>
        <end position="75"/>
    </location>
</feature>
<dbReference type="CDD" id="cd00190">
    <property type="entry name" value="Tryp_SPc"/>
    <property type="match status" value="1"/>
</dbReference>
<dbReference type="PRINTS" id="PR00722">
    <property type="entry name" value="CHYMOTRYPSIN"/>
</dbReference>
<evidence type="ECO:0000259" key="10">
    <source>
        <dbReference type="PROSITE" id="PS50240"/>
    </source>
</evidence>
<dbReference type="Pfam" id="PF00089">
    <property type="entry name" value="Trypsin"/>
    <property type="match status" value="1"/>
</dbReference>
<feature type="compositionally biased region" description="Polar residues" evidence="9">
    <location>
        <begin position="76"/>
        <end position="85"/>
    </location>
</feature>
<feature type="region of interest" description="Disordered" evidence="9">
    <location>
        <begin position="1"/>
        <end position="174"/>
    </location>
</feature>
<name>A0A084WHQ6_ANOSI</name>
<dbReference type="GO" id="GO:0045087">
    <property type="term" value="P:innate immune response"/>
    <property type="evidence" value="ECO:0007669"/>
    <property type="project" value="UniProtKB-KW"/>
</dbReference>
<dbReference type="AlphaFoldDB" id="A0A084WHQ6"/>
<keyword evidence="2" id="KW-0964">Secreted</keyword>
<feature type="compositionally biased region" description="Polar residues" evidence="9">
    <location>
        <begin position="136"/>
        <end position="168"/>
    </location>
</feature>
<evidence type="ECO:0000256" key="4">
    <source>
        <dbReference type="ARBA" id="ARBA00022729"/>
    </source>
</evidence>
<dbReference type="Gene3D" id="2.40.10.10">
    <property type="entry name" value="Trypsin-like serine proteases"/>
    <property type="match status" value="2"/>
</dbReference>
<reference evidence="12" key="2">
    <citation type="submission" date="2020-05" db="UniProtKB">
        <authorList>
            <consortium name="EnsemblMetazoa"/>
        </authorList>
    </citation>
    <scope>IDENTIFICATION</scope>
</reference>
<dbReference type="VEuPathDB" id="VectorBase:ASIS000425"/>
<keyword evidence="7" id="KW-0325">Glycoprotein</keyword>
<gene>
    <name evidence="11" type="ORF">ZHAS_00017763</name>
</gene>
<accession>A0A084WHQ6</accession>
<evidence type="ECO:0000256" key="9">
    <source>
        <dbReference type="SAM" id="MobiDB-lite"/>
    </source>
</evidence>
<dbReference type="SMART" id="SM00020">
    <property type="entry name" value="Tryp_SPc"/>
    <property type="match status" value="1"/>
</dbReference>
<dbReference type="SUPFAM" id="SSF50494">
    <property type="entry name" value="Trypsin-like serine proteases"/>
    <property type="match status" value="1"/>
</dbReference>
<dbReference type="InterPro" id="IPR001254">
    <property type="entry name" value="Trypsin_dom"/>
</dbReference>
<dbReference type="GO" id="GO:0004252">
    <property type="term" value="F:serine-type endopeptidase activity"/>
    <property type="evidence" value="ECO:0007669"/>
    <property type="project" value="InterPro"/>
</dbReference>
<dbReference type="GO" id="GO:0006508">
    <property type="term" value="P:proteolysis"/>
    <property type="evidence" value="ECO:0007669"/>
    <property type="project" value="InterPro"/>
</dbReference>
<dbReference type="EMBL" id="KE525347">
    <property type="protein sequence ID" value="KFB49750.1"/>
    <property type="molecule type" value="Genomic_DNA"/>
</dbReference>
<dbReference type="EMBL" id="ATLV01023873">
    <property type="status" value="NOT_ANNOTATED_CDS"/>
    <property type="molecule type" value="Genomic_DNA"/>
</dbReference>
<keyword evidence="4" id="KW-0732">Signal</keyword>
<keyword evidence="3" id="KW-0399">Innate immunity</keyword>
<feature type="compositionally biased region" description="Basic and acidic residues" evidence="9">
    <location>
        <begin position="121"/>
        <end position="135"/>
    </location>
</feature>
<evidence type="ECO:0000256" key="2">
    <source>
        <dbReference type="ARBA" id="ARBA00022525"/>
    </source>
</evidence>
<evidence type="ECO:0000256" key="1">
    <source>
        <dbReference type="ARBA" id="ARBA00004613"/>
    </source>
</evidence>
<dbReference type="PROSITE" id="PS50240">
    <property type="entry name" value="TRYPSIN_DOM"/>
    <property type="match status" value="1"/>
</dbReference>
<feature type="compositionally biased region" description="Polar residues" evidence="9">
    <location>
        <begin position="39"/>
        <end position="52"/>
    </location>
</feature>
<dbReference type="PANTHER" id="PTHR24258">
    <property type="entry name" value="SERINE PROTEASE-RELATED"/>
    <property type="match status" value="1"/>
</dbReference>
<evidence type="ECO:0000313" key="11">
    <source>
        <dbReference type="EMBL" id="KFB49750.1"/>
    </source>
</evidence>
<feature type="compositionally biased region" description="Basic and acidic residues" evidence="9">
    <location>
        <begin position="86"/>
        <end position="106"/>
    </location>
</feature>